<dbReference type="Pfam" id="PF01179">
    <property type="entry name" value="Cu_amine_oxid"/>
    <property type="match status" value="1"/>
</dbReference>
<evidence type="ECO:0000256" key="10">
    <source>
        <dbReference type="ARBA" id="ARBA00023211"/>
    </source>
</evidence>
<dbReference type="InterPro" id="IPR000269">
    <property type="entry name" value="Cu_amine_oxidase"/>
</dbReference>
<keyword evidence="17" id="KW-1185">Reference proteome</keyword>
<comment type="PTM">
    <text evidence="11">Topaquinone (TPQ) is generated by copper-dependent autoxidation of a specific tyrosyl residue.</text>
</comment>
<evidence type="ECO:0000256" key="7">
    <source>
        <dbReference type="ARBA" id="ARBA00022772"/>
    </source>
</evidence>
<keyword evidence="6 11" id="KW-0479">Metal-binding</keyword>
<evidence type="ECO:0000256" key="2">
    <source>
        <dbReference type="ARBA" id="ARBA00001936"/>
    </source>
</evidence>
<accession>A0ABS9E146</accession>
<evidence type="ECO:0000256" key="4">
    <source>
        <dbReference type="ARBA" id="ARBA00007983"/>
    </source>
</evidence>
<dbReference type="InterPro" id="IPR016182">
    <property type="entry name" value="Cu_amine_oxidase_N-reg"/>
</dbReference>
<protein>
    <recommendedName>
        <fullName evidence="11">Amine oxidase</fullName>
        <ecNumber evidence="11">1.4.3.-</ecNumber>
    </recommendedName>
</protein>
<dbReference type="Proteomes" id="UP001521209">
    <property type="component" value="Unassembled WGS sequence"/>
</dbReference>
<evidence type="ECO:0000256" key="5">
    <source>
        <dbReference type="ARBA" id="ARBA00011738"/>
    </source>
</evidence>
<dbReference type="PROSITE" id="PS01164">
    <property type="entry name" value="COPPER_AMINE_OXID_1"/>
    <property type="match status" value="1"/>
</dbReference>
<reference evidence="16 17" key="1">
    <citation type="submission" date="2022-01" db="EMBL/GenBank/DDBJ databases">
        <authorList>
            <person name="Won M."/>
            <person name="Kim S.-J."/>
            <person name="Kwon S.-W."/>
        </authorList>
    </citation>
    <scope>NUCLEOTIDE SEQUENCE [LARGE SCALE GENOMIC DNA]</scope>
    <source>
        <strain evidence="16 17">KCTC 23505</strain>
    </source>
</reference>
<comment type="caution">
    <text evidence="16">The sequence shown here is derived from an EMBL/GenBank/DDBJ whole genome shotgun (WGS) entry which is preliminary data.</text>
</comment>
<organism evidence="16 17">
    <name type="scientific">Acidiphilium iwatense</name>
    <dbReference type="NCBI Taxonomy" id="768198"/>
    <lineage>
        <taxon>Bacteria</taxon>
        <taxon>Pseudomonadati</taxon>
        <taxon>Pseudomonadota</taxon>
        <taxon>Alphaproteobacteria</taxon>
        <taxon>Acetobacterales</taxon>
        <taxon>Acidocellaceae</taxon>
        <taxon>Acidiphilium</taxon>
    </lineage>
</organism>
<evidence type="ECO:0000259" key="15">
    <source>
        <dbReference type="Pfam" id="PF02728"/>
    </source>
</evidence>
<comment type="cofactor">
    <cofactor evidence="1">
        <name>Cu cation</name>
        <dbReference type="ChEBI" id="CHEBI:23378"/>
    </cofactor>
</comment>
<feature type="region of interest" description="Disordered" evidence="12">
    <location>
        <begin position="1"/>
        <end position="24"/>
    </location>
</feature>
<feature type="domain" description="Copper amine oxidase N2-terminal" evidence="14">
    <location>
        <begin position="24"/>
        <end position="107"/>
    </location>
</feature>
<keyword evidence="8 11" id="KW-0560">Oxidoreductase</keyword>
<dbReference type="EMBL" id="JAKGBZ010000066">
    <property type="protein sequence ID" value="MCF3948639.1"/>
    <property type="molecule type" value="Genomic_DNA"/>
</dbReference>
<dbReference type="SUPFAM" id="SSF54416">
    <property type="entry name" value="Amine oxidase N-terminal region"/>
    <property type="match status" value="2"/>
</dbReference>
<evidence type="ECO:0000256" key="8">
    <source>
        <dbReference type="ARBA" id="ARBA00023002"/>
    </source>
</evidence>
<dbReference type="InterPro" id="IPR015802">
    <property type="entry name" value="Cu_amine_oxidase_N3"/>
</dbReference>
<sequence length="657" mass="73528">MDDVTSHPIKTETSQPKAESSVLHPLDPLTPAEIQTVVAAVRASPDFGPGIMFEMIELLEPSKAALRIWCNGAELPPRAARVNVFRNDEAGVWRLTVTLSSMRIDSKYFVPGAQPMIQLEQFMAIENIVRSDPDFIAACARRGITDMSLVCVDPWSGGNFNIEGEEGRLLSHTFCWLRTRQNDNLYAHPIAGLNAVVDIKAGRVLRVDDHCSLPIPMAEFNYESQFREDFRKPLKPLDVVQTEGPSFNLEGNSIAWDKWSLVIGFNAREAITLHDIRYDGRSVIHRASLAEMVVPYGSPEPGHVRKNVFDIGEYGLGKLANSLKLGCDCLGHIAYLDAHLNTMTGNVYTIENAICIHEEDSGILWKHWDFRTDRAEIRRGRRLVISCICTVGNYEYATYWYFRQDGSIEFEMKATGIINTTACIPGRPSRFGAEVAPGVEGHVHQHIFCARLDMAIDGERNSVLECDTEAVPTGPANPYGNAFFVTERTLRTEIEGARRADPARQRYWKIINPHVVNHVGKPVGYRLEPTHTITPFLASDSPSARRSGFIKNHLWVTAFNPDERYPAGEFMNHSDGRGGIEDFIAQNRPIADAEIVLWHVLGLHHLPRTEDFPVQPCISAGFTLMPSGFFDQNPALDLPPDINRASRRHSDATCCHH</sequence>
<dbReference type="PANTHER" id="PTHR10638:SF86">
    <property type="entry name" value="COPPER AMINE OXIDASE 1-RELATED"/>
    <property type="match status" value="1"/>
</dbReference>
<dbReference type="RefSeq" id="WP_235705952.1">
    <property type="nucleotide sequence ID" value="NZ_JAKGBZ010000066.1"/>
</dbReference>
<dbReference type="InterPro" id="IPR049948">
    <property type="entry name" value="Cu_Am_ox_TPQ-bd"/>
</dbReference>
<comment type="similarity">
    <text evidence="4 11">Belongs to the copper/topaquinone oxidase family.</text>
</comment>
<evidence type="ECO:0000256" key="12">
    <source>
        <dbReference type="SAM" id="MobiDB-lite"/>
    </source>
</evidence>
<keyword evidence="9 11" id="KW-0186">Copper</keyword>
<dbReference type="PANTHER" id="PTHR10638">
    <property type="entry name" value="COPPER AMINE OXIDASE"/>
    <property type="match status" value="1"/>
</dbReference>
<evidence type="ECO:0000313" key="17">
    <source>
        <dbReference type="Proteomes" id="UP001521209"/>
    </source>
</evidence>
<comment type="cofactor">
    <cofactor evidence="11">
        <name>Cu cation</name>
        <dbReference type="ChEBI" id="CHEBI:23378"/>
    </cofactor>
    <text evidence="11">Contains 1 topaquinone per subunit.</text>
</comment>
<dbReference type="Gene3D" id="2.70.98.20">
    <property type="entry name" value="Copper amine oxidase, catalytic domain"/>
    <property type="match status" value="1"/>
</dbReference>
<evidence type="ECO:0000256" key="6">
    <source>
        <dbReference type="ARBA" id="ARBA00022723"/>
    </source>
</evidence>
<dbReference type="InterPro" id="IPR036460">
    <property type="entry name" value="Cu_amine_oxidase_C_sf"/>
</dbReference>
<dbReference type="Pfam" id="PF02728">
    <property type="entry name" value="Cu_amine_oxidN3"/>
    <property type="match status" value="1"/>
</dbReference>
<dbReference type="Gene3D" id="3.10.450.40">
    <property type="match status" value="2"/>
</dbReference>
<comment type="subunit">
    <text evidence="5">Homodimer.</text>
</comment>
<comment type="cofactor">
    <cofactor evidence="3">
        <name>Zn(2+)</name>
        <dbReference type="ChEBI" id="CHEBI:29105"/>
    </cofactor>
</comment>
<proteinExistence type="inferred from homology"/>
<name>A0ABS9E146_9PROT</name>
<dbReference type="InterPro" id="IPR015798">
    <property type="entry name" value="Cu_amine_oxidase_C"/>
</dbReference>
<dbReference type="NCBIfam" id="NF008559">
    <property type="entry name" value="PRK11504.1"/>
    <property type="match status" value="1"/>
</dbReference>
<feature type="domain" description="Copper amine oxidase N3-terminal" evidence="15">
    <location>
        <begin position="115"/>
        <end position="211"/>
    </location>
</feature>
<keyword evidence="7 11" id="KW-0801">TPQ</keyword>
<evidence type="ECO:0000256" key="1">
    <source>
        <dbReference type="ARBA" id="ARBA00001935"/>
    </source>
</evidence>
<keyword evidence="10" id="KW-0464">Manganese</keyword>
<evidence type="ECO:0000256" key="3">
    <source>
        <dbReference type="ARBA" id="ARBA00001947"/>
    </source>
</evidence>
<evidence type="ECO:0000256" key="11">
    <source>
        <dbReference type="RuleBase" id="RU000672"/>
    </source>
</evidence>
<evidence type="ECO:0000259" key="14">
    <source>
        <dbReference type="Pfam" id="PF02727"/>
    </source>
</evidence>
<comment type="cofactor">
    <cofactor evidence="2">
        <name>Mn(2+)</name>
        <dbReference type="ChEBI" id="CHEBI:29035"/>
    </cofactor>
</comment>
<evidence type="ECO:0000256" key="9">
    <source>
        <dbReference type="ARBA" id="ARBA00023008"/>
    </source>
</evidence>
<evidence type="ECO:0000313" key="16">
    <source>
        <dbReference type="EMBL" id="MCF3948639.1"/>
    </source>
</evidence>
<dbReference type="EC" id="1.4.3.-" evidence="11"/>
<dbReference type="Pfam" id="PF02727">
    <property type="entry name" value="Cu_amine_oxidN2"/>
    <property type="match status" value="1"/>
</dbReference>
<evidence type="ECO:0000259" key="13">
    <source>
        <dbReference type="Pfam" id="PF01179"/>
    </source>
</evidence>
<dbReference type="SUPFAM" id="SSF49998">
    <property type="entry name" value="Amine oxidase catalytic domain"/>
    <property type="match status" value="1"/>
</dbReference>
<feature type="domain" description="Copper amine oxidase catalytic" evidence="13">
    <location>
        <begin position="238"/>
        <end position="636"/>
    </location>
</feature>
<dbReference type="InterPro" id="IPR015800">
    <property type="entry name" value="Cu_amine_oxidase_N2"/>
</dbReference>
<gene>
    <name evidence="16" type="ORF">L2A60_18425</name>
</gene>